<dbReference type="PANTHER" id="PTHR43096">
    <property type="entry name" value="DNAJ HOMOLOG 1, MITOCHONDRIAL-RELATED"/>
    <property type="match status" value="1"/>
</dbReference>
<dbReference type="FunFam" id="2.60.260.20:FF:000013">
    <property type="entry name" value="DnaJ subfamily B member 11"/>
    <property type="match status" value="1"/>
</dbReference>
<reference evidence="3 4" key="1">
    <citation type="submission" date="2019-03" db="EMBL/GenBank/DDBJ databases">
        <title>Genomic Encyclopedia of Type Strains, Phase IV (KMG-IV): sequencing the most valuable type-strain genomes for metagenomic binning, comparative biology and taxonomic classification.</title>
        <authorList>
            <person name="Goeker M."/>
        </authorList>
    </citation>
    <scope>NUCLEOTIDE SEQUENCE [LARGE SCALE GENOMIC DNA]</scope>
    <source>
        <strain evidence="3 4">DSM 18577</strain>
    </source>
</reference>
<dbReference type="GO" id="GO:0005737">
    <property type="term" value="C:cytoplasm"/>
    <property type="evidence" value="ECO:0007669"/>
    <property type="project" value="TreeGrafter"/>
</dbReference>
<name>A0A4R1JAD6_9GAMM</name>
<evidence type="ECO:0000256" key="1">
    <source>
        <dbReference type="ARBA" id="ARBA00023186"/>
    </source>
</evidence>
<accession>A0A4R1JAD6</accession>
<dbReference type="CDD" id="cd06257">
    <property type="entry name" value="DnaJ"/>
    <property type="match status" value="1"/>
</dbReference>
<dbReference type="InterPro" id="IPR002939">
    <property type="entry name" value="DnaJ_C"/>
</dbReference>
<dbReference type="SUPFAM" id="SSF49493">
    <property type="entry name" value="HSP40/DnaJ peptide-binding domain"/>
    <property type="match status" value="2"/>
</dbReference>
<dbReference type="InterPro" id="IPR001623">
    <property type="entry name" value="DnaJ_domain"/>
</dbReference>
<protein>
    <submittedName>
        <fullName evidence="3">Curved DNA-binding protein</fullName>
    </submittedName>
</protein>
<keyword evidence="3" id="KW-0238">DNA-binding</keyword>
<dbReference type="SUPFAM" id="SSF46565">
    <property type="entry name" value="Chaperone J-domain"/>
    <property type="match status" value="1"/>
</dbReference>
<dbReference type="PRINTS" id="PR00625">
    <property type="entry name" value="JDOMAIN"/>
</dbReference>
<comment type="caution">
    <text evidence="3">The sequence shown here is derived from an EMBL/GenBank/DDBJ whole genome shotgun (WGS) entry which is preliminary data.</text>
</comment>
<sequence length="306" mass="33027">MSTKDFYSILGVSRSASEQEIKKAYRRLARKYHPDVSKEPDAEQRFKEIGEAYEVLSSKQKRAAYDQFGSQWKAASGAGAGGGHWQNARGGGNPFGNGANGGFSDFFENIFGQGGFSGQSRGGFGGFEGNRGFSQTGDNVEAQITIDIADSYLGASRPMTLNIAGQQRTLNVKIPAGIKDGQKIRLAGQGKPGMGSGQNGDLLLQVHFRKDGYYRVDGSDVYYILQVAPWEAALGEKVSVPLPDGKHVDVKIPSNSSGGRKMRLRGRGLPSKQPGDFYVELQILLPKADSAKAKKAYAAFRQAFEA</sequence>
<dbReference type="SMART" id="SM00271">
    <property type="entry name" value="DnaJ"/>
    <property type="match status" value="1"/>
</dbReference>
<dbReference type="Gene3D" id="2.60.260.20">
    <property type="entry name" value="Urease metallochaperone UreE, N-terminal domain"/>
    <property type="match status" value="2"/>
</dbReference>
<dbReference type="Gene3D" id="1.10.287.110">
    <property type="entry name" value="DnaJ domain"/>
    <property type="match status" value="1"/>
</dbReference>
<dbReference type="Pfam" id="PF00226">
    <property type="entry name" value="DnaJ"/>
    <property type="match status" value="1"/>
</dbReference>
<dbReference type="GO" id="GO:0051082">
    <property type="term" value="F:unfolded protein binding"/>
    <property type="evidence" value="ECO:0007669"/>
    <property type="project" value="InterPro"/>
</dbReference>
<dbReference type="Pfam" id="PF01556">
    <property type="entry name" value="DnaJ_C"/>
    <property type="match status" value="1"/>
</dbReference>
<keyword evidence="1" id="KW-0143">Chaperone</keyword>
<dbReference type="PANTHER" id="PTHR43096:SF52">
    <property type="entry name" value="DNAJ HOMOLOG 1, MITOCHONDRIAL-RELATED"/>
    <property type="match status" value="1"/>
</dbReference>
<gene>
    <name evidence="3" type="ORF">EV690_2614</name>
</gene>
<dbReference type="OrthoDB" id="9779889at2"/>
<organism evidence="3 4">
    <name type="scientific">Celerinatantimonas diazotrophica</name>
    <dbReference type="NCBI Taxonomy" id="412034"/>
    <lineage>
        <taxon>Bacteria</taxon>
        <taxon>Pseudomonadati</taxon>
        <taxon>Pseudomonadota</taxon>
        <taxon>Gammaproteobacteria</taxon>
        <taxon>Celerinatantimonadaceae</taxon>
        <taxon>Celerinatantimonas</taxon>
    </lineage>
</organism>
<keyword evidence="4" id="KW-1185">Reference proteome</keyword>
<dbReference type="GO" id="GO:0042026">
    <property type="term" value="P:protein refolding"/>
    <property type="evidence" value="ECO:0007669"/>
    <property type="project" value="TreeGrafter"/>
</dbReference>
<feature type="domain" description="J" evidence="2">
    <location>
        <begin position="5"/>
        <end position="69"/>
    </location>
</feature>
<evidence type="ECO:0000313" key="4">
    <source>
        <dbReference type="Proteomes" id="UP000295565"/>
    </source>
</evidence>
<dbReference type="CDD" id="cd10747">
    <property type="entry name" value="DnaJ_C"/>
    <property type="match status" value="1"/>
</dbReference>
<dbReference type="RefSeq" id="WP_131913385.1">
    <property type="nucleotide sequence ID" value="NZ_OU594967.1"/>
</dbReference>
<dbReference type="InterPro" id="IPR008971">
    <property type="entry name" value="HSP40/DnaJ_pept-bd"/>
</dbReference>
<dbReference type="InterPro" id="IPR036869">
    <property type="entry name" value="J_dom_sf"/>
</dbReference>
<dbReference type="Proteomes" id="UP000295565">
    <property type="component" value="Unassembled WGS sequence"/>
</dbReference>
<dbReference type="GO" id="GO:0003677">
    <property type="term" value="F:DNA binding"/>
    <property type="evidence" value="ECO:0007669"/>
    <property type="project" value="UniProtKB-KW"/>
</dbReference>
<evidence type="ECO:0000259" key="2">
    <source>
        <dbReference type="PROSITE" id="PS50076"/>
    </source>
</evidence>
<dbReference type="AlphaFoldDB" id="A0A4R1JAD6"/>
<dbReference type="EMBL" id="SMGD01000014">
    <property type="protein sequence ID" value="TCK47578.1"/>
    <property type="molecule type" value="Genomic_DNA"/>
</dbReference>
<evidence type="ECO:0000313" key="3">
    <source>
        <dbReference type="EMBL" id="TCK47578.1"/>
    </source>
</evidence>
<dbReference type="PROSITE" id="PS50076">
    <property type="entry name" value="DNAJ_2"/>
    <property type="match status" value="1"/>
</dbReference>
<proteinExistence type="predicted"/>